<accession>A0A5B8MZ99</accession>
<dbReference type="EC" id="3.5.1.89" evidence="2"/>
<sequence length="211" mass="24173">MESIRRYCSKNSESLRMTLVCLSTGDAFGLGRVRAKELVGSCRTYEIREKDVEVVDDQRLRDGMDEVWDPRIVAEYVENHVRDRGTTHIVGFDEKGISRHPNHCACARALELLMLKKKAAEGLGRVGSIWVQETYSGLSQYLGPLTVVWRCLRTFLGASSCGRERVVCTAVTSFLFAFRAMRAHRSQLVWYRYLHLVFSRYVYINVLRALA</sequence>
<evidence type="ECO:0000313" key="4">
    <source>
        <dbReference type="Proteomes" id="UP000316726"/>
    </source>
</evidence>
<dbReference type="OrthoDB" id="440160at2759"/>
<dbReference type="EMBL" id="CP031047">
    <property type="protein sequence ID" value="QDZ24734.1"/>
    <property type="molecule type" value="Genomic_DNA"/>
</dbReference>
<dbReference type="PANTHER" id="PTHR12993:SF11">
    <property type="entry name" value="N-ACETYLGLUCOSAMINYL-PHOSPHATIDYLINOSITOL DE-N-ACETYLASE"/>
    <property type="match status" value="1"/>
</dbReference>
<comment type="similarity">
    <text evidence="1">Belongs to the PIGL family.</text>
</comment>
<dbReference type="GO" id="GO:0005783">
    <property type="term" value="C:endoplasmic reticulum"/>
    <property type="evidence" value="ECO:0007669"/>
    <property type="project" value="TreeGrafter"/>
</dbReference>
<dbReference type="Pfam" id="PF02585">
    <property type="entry name" value="PIG-L"/>
    <property type="match status" value="1"/>
</dbReference>
<organism evidence="3 4">
    <name type="scientific">Chloropicon primus</name>
    <dbReference type="NCBI Taxonomy" id="1764295"/>
    <lineage>
        <taxon>Eukaryota</taxon>
        <taxon>Viridiplantae</taxon>
        <taxon>Chlorophyta</taxon>
        <taxon>Chloropicophyceae</taxon>
        <taxon>Chloropicales</taxon>
        <taxon>Chloropicaceae</taxon>
        <taxon>Chloropicon</taxon>
    </lineage>
</organism>
<dbReference type="SUPFAM" id="SSF102588">
    <property type="entry name" value="LmbE-like"/>
    <property type="match status" value="1"/>
</dbReference>
<dbReference type="PANTHER" id="PTHR12993">
    <property type="entry name" value="N-ACETYLGLUCOSAMINYL-PHOSPHATIDYLINOSITOL DE-N-ACETYLASE-RELATED"/>
    <property type="match status" value="1"/>
</dbReference>
<dbReference type="InterPro" id="IPR024078">
    <property type="entry name" value="LmbE-like_dom_sf"/>
</dbReference>
<dbReference type="Proteomes" id="UP000316726">
    <property type="component" value="Chromosome 14"/>
</dbReference>
<evidence type="ECO:0000256" key="2">
    <source>
        <dbReference type="ARBA" id="ARBA00012176"/>
    </source>
</evidence>
<dbReference type="Gene3D" id="3.40.50.10320">
    <property type="entry name" value="LmbE-like"/>
    <property type="match status" value="1"/>
</dbReference>
<reference evidence="3 4" key="1">
    <citation type="submission" date="2018-07" db="EMBL/GenBank/DDBJ databases">
        <title>The complete nuclear genome of the prasinophyte Chloropicon primus (CCMP1205).</title>
        <authorList>
            <person name="Pombert J.-F."/>
            <person name="Otis C."/>
            <person name="Turmel M."/>
            <person name="Lemieux C."/>
        </authorList>
    </citation>
    <scope>NUCLEOTIDE SEQUENCE [LARGE SCALE GENOMIC DNA]</scope>
    <source>
        <strain evidence="3 4">CCMP1205</strain>
    </source>
</reference>
<dbReference type="AlphaFoldDB" id="A0A5B8MZ99"/>
<evidence type="ECO:0000256" key="1">
    <source>
        <dbReference type="ARBA" id="ARBA00006066"/>
    </source>
</evidence>
<dbReference type="GO" id="GO:0000225">
    <property type="term" value="F:N-acetylglucosaminylphosphatidylinositol deacetylase activity"/>
    <property type="evidence" value="ECO:0007669"/>
    <property type="project" value="UniProtKB-EC"/>
</dbReference>
<gene>
    <name evidence="3" type="ORF">A3770_14p72520</name>
</gene>
<protein>
    <recommendedName>
        <fullName evidence="2">N-acetylglucosaminylphosphatidylinositol deacetylase</fullName>
        <ecNumber evidence="2">3.5.1.89</ecNumber>
    </recommendedName>
</protein>
<proteinExistence type="inferred from homology"/>
<dbReference type="InterPro" id="IPR003737">
    <property type="entry name" value="GlcNAc_PI_deacetylase-related"/>
</dbReference>
<dbReference type="STRING" id="1764295.A0A5B8MZ99"/>
<dbReference type="GO" id="GO:0016020">
    <property type="term" value="C:membrane"/>
    <property type="evidence" value="ECO:0007669"/>
    <property type="project" value="GOC"/>
</dbReference>
<evidence type="ECO:0000313" key="3">
    <source>
        <dbReference type="EMBL" id="QDZ24734.1"/>
    </source>
</evidence>
<dbReference type="UniPathway" id="UPA00196"/>
<dbReference type="GO" id="GO:0006506">
    <property type="term" value="P:GPI anchor biosynthetic process"/>
    <property type="evidence" value="ECO:0007669"/>
    <property type="project" value="UniProtKB-UniPathway"/>
</dbReference>
<name>A0A5B8MZ99_9CHLO</name>
<keyword evidence="4" id="KW-1185">Reference proteome</keyword>